<name>A0A2U0TGM6_9PAST</name>
<dbReference type="RefSeq" id="WP_116630886.1">
    <property type="nucleotide sequence ID" value="NZ_QENU01000001.1"/>
</dbReference>
<dbReference type="GO" id="GO:0051301">
    <property type="term" value="P:cell division"/>
    <property type="evidence" value="ECO:0007669"/>
    <property type="project" value="UniProtKB-KW"/>
</dbReference>
<dbReference type="Proteomes" id="UP000245909">
    <property type="component" value="Unassembled WGS sequence"/>
</dbReference>
<keyword evidence="7 10" id="KW-0472">Membrane</keyword>
<feature type="binding site" evidence="10">
    <location>
        <position position="160"/>
    </location>
    <ligand>
        <name>UDP-N-acetyl-alpha-D-glucosamine</name>
        <dbReference type="ChEBI" id="CHEBI:57705"/>
    </ligand>
</feature>
<reference evidence="13 14" key="1">
    <citation type="submission" date="2018-05" db="EMBL/GenBank/DDBJ databases">
        <title>Genomic Encyclopedia of Type Strains, Phase IV (KMG-IV): sequencing the most valuable type-strain genomes for metagenomic binning, comparative biology and taxonomic classification.</title>
        <authorList>
            <person name="Goeker M."/>
        </authorList>
    </citation>
    <scope>NUCLEOTIDE SEQUENCE [LARGE SCALE GENOMIC DNA]</scope>
    <source>
        <strain evidence="13 14">DSM 22999</strain>
    </source>
</reference>
<feature type="binding site" evidence="10">
    <location>
        <position position="188"/>
    </location>
    <ligand>
        <name>UDP-N-acetyl-alpha-D-glucosamine</name>
        <dbReference type="ChEBI" id="CHEBI:57705"/>
    </ligand>
</feature>
<evidence type="ECO:0000256" key="5">
    <source>
        <dbReference type="ARBA" id="ARBA00022960"/>
    </source>
</evidence>
<dbReference type="InterPro" id="IPR006009">
    <property type="entry name" value="GlcNAc_MurG"/>
</dbReference>
<evidence type="ECO:0000313" key="13">
    <source>
        <dbReference type="EMBL" id="PVX42776.1"/>
    </source>
</evidence>
<dbReference type="UniPathway" id="UPA00219"/>
<dbReference type="EMBL" id="QENU01000001">
    <property type="protein sequence ID" value="PVX42776.1"/>
    <property type="molecule type" value="Genomic_DNA"/>
</dbReference>
<keyword evidence="8 10" id="KW-0131">Cell cycle</keyword>
<keyword evidence="9 10" id="KW-0961">Cell wall biogenesis/degradation</keyword>
<evidence type="ECO:0000256" key="9">
    <source>
        <dbReference type="ARBA" id="ARBA00023316"/>
    </source>
</evidence>
<dbReference type="InterPro" id="IPR004276">
    <property type="entry name" value="GlycoTrans_28_N"/>
</dbReference>
<keyword evidence="4 10" id="KW-0808">Transferase</keyword>
<dbReference type="Pfam" id="PF03033">
    <property type="entry name" value="Glyco_transf_28"/>
    <property type="match status" value="1"/>
</dbReference>
<organism evidence="13 14">
    <name type="scientific">Alitibacter langaaensis DSM 22999</name>
    <dbReference type="NCBI Taxonomy" id="1122935"/>
    <lineage>
        <taxon>Bacteria</taxon>
        <taxon>Pseudomonadati</taxon>
        <taxon>Pseudomonadota</taxon>
        <taxon>Gammaproteobacteria</taxon>
        <taxon>Pasteurellales</taxon>
        <taxon>Pasteurellaceae</taxon>
        <taxon>Alitibacter</taxon>
    </lineage>
</organism>
<dbReference type="GO" id="GO:0050511">
    <property type="term" value="F:undecaprenyldiphospho-muramoylpentapeptide beta-N-acetylglucosaminyltransferase activity"/>
    <property type="evidence" value="ECO:0007669"/>
    <property type="project" value="UniProtKB-UniRule"/>
</dbReference>
<keyword evidence="6 10" id="KW-0573">Peptidoglycan synthesis</keyword>
<comment type="caution">
    <text evidence="13">The sequence shown here is derived from an EMBL/GenBank/DDBJ whole genome shotgun (WGS) entry which is preliminary data.</text>
</comment>
<keyword evidence="3 10" id="KW-0328">Glycosyltransferase</keyword>
<dbReference type="HAMAP" id="MF_00033">
    <property type="entry name" value="MurG"/>
    <property type="match status" value="1"/>
</dbReference>
<evidence type="ECO:0000259" key="12">
    <source>
        <dbReference type="Pfam" id="PF04101"/>
    </source>
</evidence>
<evidence type="ECO:0000256" key="7">
    <source>
        <dbReference type="ARBA" id="ARBA00023136"/>
    </source>
</evidence>
<proteinExistence type="inferred from homology"/>
<dbReference type="SUPFAM" id="SSF53756">
    <property type="entry name" value="UDP-Glycosyltransferase/glycogen phosphorylase"/>
    <property type="match status" value="1"/>
</dbReference>
<protein>
    <recommendedName>
        <fullName evidence="10">UDP-N-acetylglucosamine--N-acetylmuramyl-(pentapeptide) pyrophosphoryl-undecaprenol N-acetylglucosamine transferase</fullName>
        <ecNumber evidence="10">2.4.1.227</ecNumber>
    </recommendedName>
    <alternativeName>
        <fullName evidence="10">Undecaprenyl-PP-MurNAc-pentapeptide-UDPGlcNAc GlcNAc transferase</fullName>
    </alternativeName>
</protein>
<dbReference type="NCBIfam" id="TIGR01133">
    <property type="entry name" value="murG"/>
    <property type="match status" value="1"/>
</dbReference>
<comment type="pathway">
    <text evidence="10">Cell wall biogenesis; peptidoglycan biosynthesis.</text>
</comment>
<dbReference type="PANTHER" id="PTHR21015:SF22">
    <property type="entry name" value="GLYCOSYLTRANSFERASE"/>
    <property type="match status" value="1"/>
</dbReference>
<accession>A0A2U0TGM6</accession>
<dbReference type="GO" id="GO:0051991">
    <property type="term" value="F:UDP-N-acetyl-D-glucosamine:N-acetylmuramoyl-L-alanyl-D-glutamyl-meso-2,6-diaminopimelyl-D-alanyl-D-alanine-diphosphoundecaprenol 4-beta-N-acetylglucosaminlytransferase activity"/>
    <property type="evidence" value="ECO:0007669"/>
    <property type="project" value="RHEA"/>
</dbReference>
<evidence type="ECO:0000256" key="2">
    <source>
        <dbReference type="ARBA" id="ARBA00022618"/>
    </source>
</evidence>
<dbReference type="OrthoDB" id="9808936at2"/>
<comment type="function">
    <text evidence="10">Cell wall formation. Catalyzes the transfer of a GlcNAc subunit on undecaprenyl-pyrophosphoryl-MurNAc-pentapeptide (lipid intermediate I) to form undecaprenyl-pyrophosphoryl-MurNAc-(pentapeptide)GlcNAc (lipid intermediate II).</text>
</comment>
<feature type="binding site" evidence="10">
    <location>
        <position position="290"/>
    </location>
    <ligand>
        <name>UDP-N-acetyl-alpha-D-glucosamine</name>
        <dbReference type="ChEBI" id="CHEBI:57705"/>
    </ligand>
</feature>
<dbReference type="Pfam" id="PF04101">
    <property type="entry name" value="Glyco_tran_28_C"/>
    <property type="match status" value="1"/>
</dbReference>
<keyword evidence="2 10" id="KW-0132">Cell division</keyword>
<dbReference type="Gene3D" id="3.40.50.2000">
    <property type="entry name" value="Glycogen Phosphorylase B"/>
    <property type="match status" value="2"/>
</dbReference>
<evidence type="ECO:0000256" key="8">
    <source>
        <dbReference type="ARBA" id="ARBA00023306"/>
    </source>
</evidence>
<dbReference type="GO" id="GO:0009252">
    <property type="term" value="P:peptidoglycan biosynthetic process"/>
    <property type="evidence" value="ECO:0007669"/>
    <property type="project" value="UniProtKB-UniRule"/>
</dbReference>
<comment type="similarity">
    <text evidence="10">Belongs to the glycosyltransferase 28 family. MurG subfamily.</text>
</comment>
<evidence type="ECO:0000256" key="6">
    <source>
        <dbReference type="ARBA" id="ARBA00022984"/>
    </source>
</evidence>
<evidence type="ECO:0000313" key="14">
    <source>
        <dbReference type="Proteomes" id="UP000245909"/>
    </source>
</evidence>
<dbReference type="PANTHER" id="PTHR21015">
    <property type="entry name" value="UDP-N-ACETYLGLUCOSAMINE--N-ACETYLMURAMYL-(PENTAPEPTIDE) PYROPHOSPHORYL-UNDECAPRENOL N-ACETYLGLUCOSAMINE TRANSFERASE 1"/>
    <property type="match status" value="1"/>
</dbReference>
<evidence type="ECO:0000256" key="3">
    <source>
        <dbReference type="ARBA" id="ARBA00022676"/>
    </source>
</evidence>
<evidence type="ECO:0000259" key="11">
    <source>
        <dbReference type="Pfam" id="PF03033"/>
    </source>
</evidence>
<keyword evidence="5 10" id="KW-0133">Cell shape</keyword>
<feature type="binding site" evidence="10">
    <location>
        <position position="246"/>
    </location>
    <ligand>
        <name>UDP-N-acetyl-alpha-D-glucosamine</name>
        <dbReference type="ChEBI" id="CHEBI:57705"/>
    </ligand>
</feature>
<dbReference type="GO" id="GO:0005886">
    <property type="term" value="C:plasma membrane"/>
    <property type="evidence" value="ECO:0007669"/>
    <property type="project" value="UniProtKB-SubCell"/>
</dbReference>
<dbReference type="CDD" id="cd03785">
    <property type="entry name" value="GT28_MurG"/>
    <property type="match status" value="1"/>
</dbReference>
<feature type="binding site" evidence="10">
    <location>
        <begin position="265"/>
        <end position="270"/>
    </location>
    <ligand>
        <name>UDP-N-acetyl-alpha-D-glucosamine</name>
        <dbReference type="ChEBI" id="CHEBI:57705"/>
    </ligand>
</feature>
<keyword evidence="14" id="KW-1185">Reference proteome</keyword>
<dbReference type="AlphaFoldDB" id="A0A2U0TGM6"/>
<gene>
    <name evidence="10" type="primary">murG</name>
    <name evidence="13" type="ORF">C8D76_101104</name>
</gene>
<evidence type="ECO:0000256" key="1">
    <source>
        <dbReference type="ARBA" id="ARBA00022475"/>
    </source>
</evidence>
<dbReference type="GO" id="GO:0071555">
    <property type="term" value="P:cell wall organization"/>
    <property type="evidence" value="ECO:0007669"/>
    <property type="project" value="UniProtKB-KW"/>
</dbReference>
<dbReference type="InterPro" id="IPR007235">
    <property type="entry name" value="Glyco_trans_28_C"/>
</dbReference>
<evidence type="ECO:0000256" key="4">
    <source>
        <dbReference type="ARBA" id="ARBA00022679"/>
    </source>
</evidence>
<feature type="binding site" evidence="10">
    <location>
        <begin position="12"/>
        <end position="14"/>
    </location>
    <ligand>
        <name>UDP-N-acetyl-alpha-D-glucosamine</name>
        <dbReference type="ChEBI" id="CHEBI:57705"/>
    </ligand>
</feature>
<keyword evidence="1 10" id="KW-1003">Cell membrane</keyword>
<dbReference type="GO" id="GO:0008360">
    <property type="term" value="P:regulation of cell shape"/>
    <property type="evidence" value="ECO:0007669"/>
    <property type="project" value="UniProtKB-KW"/>
</dbReference>
<comment type="catalytic activity">
    <reaction evidence="10">
        <text>di-trans,octa-cis-undecaprenyl diphospho-N-acetyl-alpha-D-muramoyl-L-alanyl-D-glutamyl-meso-2,6-diaminopimeloyl-D-alanyl-D-alanine + UDP-N-acetyl-alpha-D-glucosamine = di-trans,octa-cis-undecaprenyl diphospho-[N-acetyl-alpha-D-glucosaminyl-(1-&gt;4)]-N-acetyl-alpha-D-muramoyl-L-alanyl-D-glutamyl-meso-2,6-diaminopimeloyl-D-alanyl-D-alanine + UDP + H(+)</text>
        <dbReference type="Rhea" id="RHEA:31227"/>
        <dbReference type="ChEBI" id="CHEBI:15378"/>
        <dbReference type="ChEBI" id="CHEBI:57705"/>
        <dbReference type="ChEBI" id="CHEBI:58223"/>
        <dbReference type="ChEBI" id="CHEBI:61387"/>
        <dbReference type="ChEBI" id="CHEBI:61388"/>
        <dbReference type="EC" id="2.4.1.227"/>
    </reaction>
</comment>
<sequence>MSKKLLVMAGGTGGHVFPAIAVSQYLQKQGWEIQWLGTADRMEAQLVPKHGIKINFIQISGLRGKGIVALLKAPFAIFRAVLQAKKIIQQYQPNAVLGMGGYVSGPGGIAAKLCGVPVILHEQNAVAGLTNVWLSKIAKRTLQAFPTAFADAEVVGNPVRADLFQIPAPEQRFAERSGKLRILIVGGSQGARVLNQNVPKMVAKLLDKLEVCHQVGAGSVESVSTLYRDLGMNVEAESAVKITEFIDDMAQAYAWADLVICRSGALTVCELAAVGTPAIFVPFQHKDRQQYLNATYLADAGAAKIIEQSELTPEILVNLVADLDREKLLQMAVKAKAMSAPLSAQRVAEVIMENAK</sequence>
<feature type="domain" description="Glycosyl transferase family 28 C-terminal" evidence="12">
    <location>
        <begin position="182"/>
        <end position="346"/>
    </location>
</feature>
<evidence type="ECO:0000256" key="10">
    <source>
        <dbReference type="HAMAP-Rule" id="MF_00033"/>
    </source>
</evidence>
<feature type="domain" description="Glycosyltransferase family 28 N-terminal" evidence="11">
    <location>
        <begin position="6"/>
        <end position="142"/>
    </location>
</feature>
<comment type="subcellular location">
    <subcellularLocation>
        <location evidence="10">Cell membrane</location>
        <topology evidence="10">Peripheral membrane protein</topology>
        <orientation evidence="10">Cytoplasmic side</orientation>
    </subcellularLocation>
</comment>
<dbReference type="EC" id="2.4.1.227" evidence="10"/>
<feature type="binding site" evidence="10">
    <location>
        <position position="124"/>
    </location>
    <ligand>
        <name>UDP-N-acetyl-alpha-D-glucosamine</name>
        <dbReference type="ChEBI" id="CHEBI:57705"/>
    </ligand>
</feature>
<dbReference type="GO" id="GO:0005975">
    <property type="term" value="P:carbohydrate metabolic process"/>
    <property type="evidence" value="ECO:0007669"/>
    <property type="project" value="InterPro"/>
</dbReference>